<dbReference type="Proteomes" id="UP000636010">
    <property type="component" value="Unassembled WGS sequence"/>
</dbReference>
<proteinExistence type="predicted"/>
<name>A0ABQ1MRV6_9BACT</name>
<feature type="domain" description="Helix-turn-helix" evidence="1">
    <location>
        <begin position="38"/>
        <end position="86"/>
    </location>
</feature>
<dbReference type="NCBIfam" id="TIGR01764">
    <property type="entry name" value="excise"/>
    <property type="match status" value="1"/>
</dbReference>
<evidence type="ECO:0000313" key="2">
    <source>
        <dbReference type="EMBL" id="GGC45693.1"/>
    </source>
</evidence>
<gene>
    <name evidence="2" type="ORF">GCM10011506_34140</name>
</gene>
<protein>
    <recommendedName>
        <fullName evidence="1">Helix-turn-helix domain-containing protein</fullName>
    </recommendedName>
</protein>
<sequence>MQNPFEEINLRLQRIEEIIRSNPAQQQAVKDTNPEERLTRAEVAKQFKISLPTVHKLMLEDNLPYEKIGRNTRFRRADIEAYFSSKRRVGHGR</sequence>
<dbReference type="InterPro" id="IPR010093">
    <property type="entry name" value="SinI_DNA-bd"/>
</dbReference>
<dbReference type="Pfam" id="PF12728">
    <property type="entry name" value="HTH_17"/>
    <property type="match status" value="1"/>
</dbReference>
<evidence type="ECO:0000313" key="3">
    <source>
        <dbReference type="Proteomes" id="UP000636010"/>
    </source>
</evidence>
<keyword evidence="3" id="KW-1185">Reference proteome</keyword>
<reference evidence="3" key="1">
    <citation type="journal article" date="2019" name="Int. J. Syst. Evol. Microbiol.">
        <title>The Global Catalogue of Microorganisms (GCM) 10K type strain sequencing project: providing services to taxonomists for standard genome sequencing and annotation.</title>
        <authorList>
            <consortium name="The Broad Institute Genomics Platform"/>
            <consortium name="The Broad Institute Genome Sequencing Center for Infectious Disease"/>
            <person name="Wu L."/>
            <person name="Ma J."/>
        </authorList>
    </citation>
    <scope>NUCLEOTIDE SEQUENCE [LARGE SCALE GENOMIC DNA]</scope>
    <source>
        <strain evidence="3">CGMCC 1.10832</strain>
    </source>
</reference>
<dbReference type="InterPro" id="IPR041657">
    <property type="entry name" value="HTH_17"/>
</dbReference>
<accession>A0ABQ1MRV6</accession>
<comment type="caution">
    <text evidence="2">The sequence shown here is derived from an EMBL/GenBank/DDBJ whole genome shotgun (WGS) entry which is preliminary data.</text>
</comment>
<dbReference type="InterPro" id="IPR009061">
    <property type="entry name" value="DNA-bd_dom_put_sf"/>
</dbReference>
<dbReference type="SUPFAM" id="SSF46955">
    <property type="entry name" value="Putative DNA-binding domain"/>
    <property type="match status" value="1"/>
</dbReference>
<dbReference type="EMBL" id="BMEC01000011">
    <property type="protein sequence ID" value="GGC45693.1"/>
    <property type="molecule type" value="Genomic_DNA"/>
</dbReference>
<organism evidence="2 3">
    <name type="scientific">Marivirga lumbricoides</name>
    <dbReference type="NCBI Taxonomy" id="1046115"/>
    <lineage>
        <taxon>Bacteria</taxon>
        <taxon>Pseudomonadati</taxon>
        <taxon>Bacteroidota</taxon>
        <taxon>Cytophagia</taxon>
        <taxon>Cytophagales</taxon>
        <taxon>Marivirgaceae</taxon>
        <taxon>Marivirga</taxon>
    </lineage>
</organism>
<evidence type="ECO:0000259" key="1">
    <source>
        <dbReference type="Pfam" id="PF12728"/>
    </source>
</evidence>
<dbReference type="RefSeq" id="WP_188465796.1">
    <property type="nucleotide sequence ID" value="NZ_BAABHU010000011.1"/>
</dbReference>